<dbReference type="OrthoDB" id="4793159at2"/>
<dbReference type="HOGENOM" id="CLU_1127388_0_0_11"/>
<organism evidence="3 4">
    <name type="scientific">Brachybacterium muris UCD-AY4</name>
    <dbReference type="NCBI Taxonomy" id="1249481"/>
    <lineage>
        <taxon>Bacteria</taxon>
        <taxon>Bacillati</taxon>
        <taxon>Actinomycetota</taxon>
        <taxon>Actinomycetes</taxon>
        <taxon>Micrococcales</taxon>
        <taxon>Dermabacteraceae</taxon>
        <taxon>Brachybacterium</taxon>
    </lineage>
</organism>
<dbReference type="STRING" id="1249481.D641_0108550"/>
<gene>
    <name evidence="3" type="ORF">D641_0108550</name>
</gene>
<dbReference type="Proteomes" id="UP000019754">
    <property type="component" value="Unassembled WGS sequence"/>
</dbReference>
<accession>A0A022KYI2</accession>
<evidence type="ECO:0000256" key="1">
    <source>
        <dbReference type="SAM" id="MobiDB-lite"/>
    </source>
</evidence>
<feature type="transmembrane region" description="Helical" evidence="2">
    <location>
        <begin position="22"/>
        <end position="42"/>
    </location>
</feature>
<keyword evidence="2" id="KW-0472">Membrane</keyword>
<dbReference type="AlphaFoldDB" id="A0A022KYI2"/>
<keyword evidence="4" id="KW-1185">Reference proteome</keyword>
<reference evidence="3 4" key="1">
    <citation type="journal article" date="2013" name="Genome Announc.">
        <title>Draft genome sequence of an Actinobacterium, Brachybacterium muris strain UCD-AY4.</title>
        <authorList>
            <person name="Lo J.R."/>
            <person name="Lang J.M."/>
            <person name="Darling A.E."/>
            <person name="Eisen J.A."/>
            <person name="Coil D.A."/>
        </authorList>
    </citation>
    <scope>NUCLEOTIDE SEQUENCE [LARGE SCALE GENOMIC DNA]</scope>
    <source>
        <strain evidence="3 4">UCD-AY4</strain>
    </source>
</reference>
<evidence type="ECO:0000313" key="4">
    <source>
        <dbReference type="Proteomes" id="UP000019754"/>
    </source>
</evidence>
<dbReference type="EMBL" id="AORC01000009">
    <property type="protein sequence ID" value="EYT49537.1"/>
    <property type="molecule type" value="Genomic_DNA"/>
</dbReference>
<feature type="transmembrane region" description="Helical" evidence="2">
    <location>
        <begin position="48"/>
        <end position="69"/>
    </location>
</feature>
<protein>
    <submittedName>
        <fullName evidence="3">Uncharacterized protein</fullName>
    </submittedName>
</protein>
<evidence type="ECO:0000256" key="2">
    <source>
        <dbReference type="SAM" id="Phobius"/>
    </source>
</evidence>
<dbReference type="RefSeq" id="WP_017823242.1">
    <property type="nucleotide sequence ID" value="NZ_AORC01000009.1"/>
</dbReference>
<proteinExistence type="predicted"/>
<keyword evidence="2" id="KW-0812">Transmembrane</keyword>
<evidence type="ECO:0000313" key="3">
    <source>
        <dbReference type="EMBL" id="EYT49537.1"/>
    </source>
</evidence>
<comment type="caution">
    <text evidence="3">The sequence shown here is derived from an EMBL/GenBank/DDBJ whole genome shotgun (WGS) entry which is preliminary data.</text>
</comment>
<keyword evidence="2" id="KW-1133">Transmembrane helix</keyword>
<feature type="region of interest" description="Disordered" evidence="1">
    <location>
        <begin position="203"/>
        <end position="246"/>
    </location>
</feature>
<feature type="compositionally biased region" description="Basic and acidic residues" evidence="1">
    <location>
        <begin position="237"/>
        <end position="246"/>
    </location>
</feature>
<name>A0A022KYI2_9MICO</name>
<sequence length="246" mass="27212">MTTPVPAAPVIGRTRARFRMHWPWYIWVIPFLVPLVPGALILLTGDVLAAVITVIVLVLLATLPLLWVLASFRIHVTDRAIVTGPFLPGFARSVHLFQDIDVSTIRAWSNVSAYLRSSRTPALLTAGQVNRGSRHGISFRVRRIGDMRGGQLRENQMTRDLGGTAEIMSVAGSAERLIRSLATAMQDAGVAPADAVIAQALPPGRLSPERDSHLQQIPGWPHPSEERFEDLPPEVQQRLRDHLRRD</sequence>